<dbReference type="Pfam" id="PF13962">
    <property type="entry name" value="PGG"/>
    <property type="match status" value="1"/>
</dbReference>
<dbReference type="OrthoDB" id="7729168at2759"/>
<gene>
    <name evidence="10" type="ORF">RHSIM_Rhsim05G0013100</name>
</gene>
<feature type="transmembrane region" description="Helical" evidence="8">
    <location>
        <begin position="383"/>
        <end position="402"/>
    </location>
</feature>
<dbReference type="PROSITE" id="PS50088">
    <property type="entry name" value="ANK_REPEAT"/>
    <property type="match status" value="3"/>
</dbReference>
<evidence type="ECO:0000259" key="9">
    <source>
        <dbReference type="Pfam" id="PF13962"/>
    </source>
</evidence>
<feature type="repeat" description="ANK" evidence="7">
    <location>
        <begin position="179"/>
        <end position="204"/>
    </location>
</feature>
<reference evidence="10" key="1">
    <citation type="submission" date="2019-11" db="EMBL/GenBank/DDBJ databases">
        <authorList>
            <person name="Liu Y."/>
            <person name="Hou J."/>
            <person name="Li T.-Q."/>
            <person name="Guan C.-H."/>
            <person name="Wu X."/>
            <person name="Wu H.-Z."/>
            <person name="Ling F."/>
            <person name="Zhang R."/>
            <person name="Shi X.-G."/>
            <person name="Ren J.-P."/>
            <person name="Chen E.-F."/>
            <person name="Sun J.-M."/>
        </authorList>
    </citation>
    <scope>NUCLEOTIDE SEQUENCE</scope>
    <source>
        <strain evidence="10">Adult_tree_wgs_1</strain>
        <tissue evidence="10">Leaves</tissue>
    </source>
</reference>
<keyword evidence="2 8" id="KW-0812">Transmembrane</keyword>
<dbReference type="InterPro" id="IPR036770">
    <property type="entry name" value="Ankyrin_rpt-contain_sf"/>
</dbReference>
<dbReference type="EMBL" id="WJXA01000005">
    <property type="protein sequence ID" value="KAF7142820.1"/>
    <property type="molecule type" value="Genomic_DNA"/>
</dbReference>
<evidence type="ECO:0000256" key="8">
    <source>
        <dbReference type="SAM" id="Phobius"/>
    </source>
</evidence>
<dbReference type="PROSITE" id="PS50297">
    <property type="entry name" value="ANK_REP_REGION"/>
    <property type="match status" value="3"/>
</dbReference>
<dbReference type="SUPFAM" id="SSF48403">
    <property type="entry name" value="Ankyrin repeat"/>
    <property type="match status" value="1"/>
</dbReference>
<evidence type="ECO:0000256" key="7">
    <source>
        <dbReference type="PROSITE-ProRule" id="PRU00023"/>
    </source>
</evidence>
<comment type="subcellular location">
    <subcellularLocation>
        <location evidence="1">Membrane</location>
        <topology evidence="1">Multi-pass membrane protein</topology>
    </subcellularLocation>
</comment>
<dbReference type="SMART" id="SM00248">
    <property type="entry name" value="ANK"/>
    <property type="match status" value="6"/>
</dbReference>
<keyword evidence="11" id="KW-1185">Reference proteome</keyword>
<dbReference type="InterPro" id="IPR002110">
    <property type="entry name" value="Ankyrin_rpt"/>
</dbReference>
<dbReference type="PANTHER" id="PTHR24186:SF37">
    <property type="entry name" value="PGG DOMAIN-CONTAINING PROTEIN"/>
    <property type="match status" value="1"/>
</dbReference>
<comment type="caution">
    <text evidence="10">The sequence shown here is derived from an EMBL/GenBank/DDBJ whole genome shotgun (WGS) entry which is preliminary data.</text>
</comment>
<feature type="transmembrane region" description="Helical" evidence="8">
    <location>
        <begin position="292"/>
        <end position="310"/>
    </location>
</feature>
<dbReference type="InterPro" id="IPR026961">
    <property type="entry name" value="PGG_dom"/>
</dbReference>
<organism evidence="10 11">
    <name type="scientific">Rhododendron simsii</name>
    <name type="common">Sims's rhododendron</name>
    <dbReference type="NCBI Taxonomy" id="118357"/>
    <lineage>
        <taxon>Eukaryota</taxon>
        <taxon>Viridiplantae</taxon>
        <taxon>Streptophyta</taxon>
        <taxon>Embryophyta</taxon>
        <taxon>Tracheophyta</taxon>
        <taxon>Spermatophyta</taxon>
        <taxon>Magnoliopsida</taxon>
        <taxon>eudicotyledons</taxon>
        <taxon>Gunneridae</taxon>
        <taxon>Pentapetalae</taxon>
        <taxon>asterids</taxon>
        <taxon>Ericales</taxon>
        <taxon>Ericaceae</taxon>
        <taxon>Ericoideae</taxon>
        <taxon>Rhodoreae</taxon>
        <taxon>Rhododendron</taxon>
    </lineage>
</organism>
<evidence type="ECO:0000256" key="4">
    <source>
        <dbReference type="ARBA" id="ARBA00022989"/>
    </source>
</evidence>
<evidence type="ECO:0000256" key="2">
    <source>
        <dbReference type="ARBA" id="ARBA00022692"/>
    </source>
</evidence>
<evidence type="ECO:0000256" key="1">
    <source>
        <dbReference type="ARBA" id="ARBA00004141"/>
    </source>
</evidence>
<feature type="repeat" description="ANK" evidence="7">
    <location>
        <begin position="74"/>
        <end position="106"/>
    </location>
</feature>
<sequence length="529" mass="58501">MTEKMESRLSEAAMKGSVESLINLLQQDPLIIDKAIASCISQSPLHLSSLLGHLDFTTELLTRKPEFAAELDSEGSSPLHLAAAKGHLEIVKRLLQAAPEMGMVRNSDGRTPLHVAAMKGRVEVVAELVRVVPESTRIVTDLGETGLHLSVRHNRVEALRVLVEVMRRDGELVNWRDCDGNTILHIAVAKKQIEIINFLLTNGSVEVNALNRNGSTSLDILKQSPRDLRDSEIEDSLRHAGGLSAKDLHLITGEWVPTKGPQIAKRLSSHQKSSKKPIPKHKHTDWLGRKRSALMVVASLIATVAFQAGLTPPGGVWQDDYQLDSNGNPVDDPHTVGTAVLAYKDPIQYGAFMIFNTIAFLASLSIILLLVSGLPLKRRRWMWIQMVIMWISITAQVLTYFLALRNMSPSSAQSMLREVTEISVLTWLCLMLVVFIGNVVRMNLWILRKNENLIEADSSRASQTVQGALYAFPITEIFLELGRTVCAAMVTQLSVHIVASIELITEKNVENTAESKQNRNQRQGIGKNG</sequence>
<feature type="transmembrane region" description="Helical" evidence="8">
    <location>
        <begin position="422"/>
        <end position="440"/>
    </location>
</feature>
<keyword evidence="6 8" id="KW-0472">Membrane</keyword>
<proteinExistence type="predicted"/>
<protein>
    <recommendedName>
        <fullName evidence="9">PGG domain-containing protein</fullName>
    </recommendedName>
</protein>
<dbReference type="PANTHER" id="PTHR24186">
    <property type="entry name" value="PROTEIN PHOSPHATASE 1 REGULATORY SUBUNIT"/>
    <property type="match status" value="1"/>
</dbReference>
<evidence type="ECO:0000256" key="6">
    <source>
        <dbReference type="ARBA" id="ARBA00023136"/>
    </source>
</evidence>
<feature type="repeat" description="ANK" evidence="7">
    <location>
        <begin position="108"/>
        <end position="130"/>
    </location>
</feature>
<accession>A0A834GVZ0</accession>
<dbReference type="AlphaFoldDB" id="A0A834GVZ0"/>
<dbReference type="Proteomes" id="UP000626092">
    <property type="component" value="Unassembled WGS sequence"/>
</dbReference>
<dbReference type="Gene3D" id="1.25.40.20">
    <property type="entry name" value="Ankyrin repeat-containing domain"/>
    <property type="match status" value="1"/>
</dbReference>
<dbReference type="Pfam" id="PF12796">
    <property type="entry name" value="Ank_2"/>
    <property type="match status" value="2"/>
</dbReference>
<dbReference type="GO" id="GO:0005886">
    <property type="term" value="C:plasma membrane"/>
    <property type="evidence" value="ECO:0007669"/>
    <property type="project" value="TreeGrafter"/>
</dbReference>
<evidence type="ECO:0000313" key="11">
    <source>
        <dbReference type="Proteomes" id="UP000626092"/>
    </source>
</evidence>
<evidence type="ECO:0000256" key="3">
    <source>
        <dbReference type="ARBA" id="ARBA00022737"/>
    </source>
</evidence>
<keyword evidence="3" id="KW-0677">Repeat</keyword>
<feature type="transmembrane region" description="Helical" evidence="8">
    <location>
        <begin position="349"/>
        <end position="371"/>
    </location>
</feature>
<keyword evidence="5 7" id="KW-0040">ANK repeat</keyword>
<evidence type="ECO:0000256" key="5">
    <source>
        <dbReference type="ARBA" id="ARBA00023043"/>
    </source>
</evidence>
<evidence type="ECO:0000313" key="10">
    <source>
        <dbReference type="EMBL" id="KAF7142820.1"/>
    </source>
</evidence>
<feature type="domain" description="PGG" evidence="9">
    <location>
        <begin position="285"/>
        <end position="403"/>
    </location>
</feature>
<keyword evidence="4 8" id="KW-1133">Transmembrane helix</keyword>
<name>A0A834GVZ0_RHOSS</name>